<protein>
    <recommendedName>
        <fullName evidence="7">Ferrochelatase</fullName>
    </recommendedName>
</protein>
<dbReference type="Gene3D" id="3.40.50.1400">
    <property type="match status" value="2"/>
</dbReference>
<dbReference type="HAMAP" id="MF_00323">
    <property type="entry name" value="Ferrochelatase"/>
    <property type="match status" value="1"/>
</dbReference>
<dbReference type="GO" id="GO:0006783">
    <property type="term" value="P:heme biosynthetic process"/>
    <property type="evidence" value="ECO:0007669"/>
    <property type="project" value="UniProtKB-KW"/>
</dbReference>
<evidence type="ECO:0000256" key="4">
    <source>
        <dbReference type="ARBA" id="ARBA00023239"/>
    </source>
</evidence>
<keyword evidence="2" id="KW-0408">Iron</keyword>
<keyword evidence="3" id="KW-0350">Heme biosynthesis</keyword>
<dbReference type="CDD" id="cd03411">
    <property type="entry name" value="Ferrochelatase_N"/>
    <property type="match status" value="1"/>
</dbReference>
<keyword evidence="4" id="KW-0456">Lyase</keyword>
<dbReference type="InterPro" id="IPR033644">
    <property type="entry name" value="Ferrochelatase_C"/>
</dbReference>
<sequence>MKTGVLVLSFGEPETSTLEEVVPFLERIFARNASLEPGKDSLNRAQKLAKDRAPGLIKDYDKIGGSPLNRQAQKQAQMLELALRRRGVQVKCYSGNQFTEPFIKAVVAEAESDGVEQLVALPVYPLCGLSTTIAALDDTQKALEELPRTITLREITGWHRHPDYIRFRADNILDFAKREGIELHAIDTKLVFSAHGTPTKYLKSGPRYEEYVHETCRMVARALGTTDYLLGYQNHTNRDIEWTSPSIEDVVQNLEASRVVVEAISFMHEQSETLAELDGDLRELAESSGLEFHRVPIPHDHPRFAVLLADLVEDVLRTEPIMGELGLRRCLCRPTPTTFCLNAAD</sequence>
<reference evidence="6" key="1">
    <citation type="submission" date="2018-05" db="EMBL/GenBank/DDBJ databases">
        <authorList>
            <person name="Lanie J.A."/>
            <person name="Ng W.-L."/>
            <person name="Kazmierczak K.M."/>
            <person name="Andrzejewski T.M."/>
            <person name="Davidsen T.M."/>
            <person name="Wayne K.J."/>
            <person name="Tettelin H."/>
            <person name="Glass J.I."/>
            <person name="Rusch D."/>
            <person name="Podicherti R."/>
            <person name="Tsui H.-C.T."/>
            <person name="Winkler M.E."/>
        </authorList>
    </citation>
    <scope>NUCLEOTIDE SEQUENCE</scope>
</reference>
<dbReference type="EMBL" id="UINC01016391">
    <property type="protein sequence ID" value="SVA68274.1"/>
    <property type="molecule type" value="Genomic_DNA"/>
</dbReference>
<name>A0A381XU31_9ZZZZ</name>
<dbReference type="GO" id="GO:0004325">
    <property type="term" value="F:ferrochelatase activity"/>
    <property type="evidence" value="ECO:0007669"/>
    <property type="project" value="InterPro"/>
</dbReference>
<organism evidence="6">
    <name type="scientific">marine metagenome</name>
    <dbReference type="NCBI Taxonomy" id="408172"/>
    <lineage>
        <taxon>unclassified sequences</taxon>
        <taxon>metagenomes</taxon>
        <taxon>ecological metagenomes</taxon>
    </lineage>
</organism>
<dbReference type="CDD" id="cd00419">
    <property type="entry name" value="Ferrochelatase_C"/>
    <property type="match status" value="1"/>
</dbReference>
<dbReference type="InterPro" id="IPR001015">
    <property type="entry name" value="Ferrochelatase"/>
</dbReference>
<evidence type="ECO:0000256" key="3">
    <source>
        <dbReference type="ARBA" id="ARBA00023133"/>
    </source>
</evidence>
<keyword evidence="5" id="KW-0627">Porphyrin biosynthesis</keyword>
<dbReference type="AlphaFoldDB" id="A0A381XU31"/>
<dbReference type="PANTHER" id="PTHR11108:SF1">
    <property type="entry name" value="FERROCHELATASE, MITOCHONDRIAL"/>
    <property type="match status" value="1"/>
</dbReference>
<dbReference type="Pfam" id="PF00762">
    <property type="entry name" value="Ferrochelatase"/>
    <property type="match status" value="1"/>
</dbReference>
<dbReference type="PANTHER" id="PTHR11108">
    <property type="entry name" value="FERROCHELATASE"/>
    <property type="match status" value="1"/>
</dbReference>
<evidence type="ECO:0000313" key="6">
    <source>
        <dbReference type="EMBL" id="SVA68274.1"/>
    </source>
</evidence>
<dbReference type="UniPathway" id="UPA00252"/>
<evidence type="ECO:0008006" key="7">
    <source>
        <dbReference type="Google" id="ProtNLM"/>
    </source>
</evidence>
<evidence type="ECO:0000256" key="2">
    <source>
        <dbReference type="ARBA" id="ARBA00023004"/>
    </source>
</evidence>
<evidence type="ECO:0000256" key="1">
    <source>
        <dbReference type="ARBA" id="ARBA00004744"/>
    </source>
</evidence>
<accession>A0A381XU31</accession>
<evidence type="ECO:0000256" key="5">
    <source>
        <dbReference type="ARBA" id="ARBA00023244"/>
    </source>
</evidence>
<dbReference type="NCBIfam" id="TIGR00109">
    <property type="entry name" value="hemH"/>
    <property type="match status" value="1"/>
</dbReference>
<gene>
    <name evidence="6" type="ORF">METZ01_LOCUS121128</name>
</gene>
<dbReference type="InterPro" id="IPR033659">
    <property type="entry name" value="Ferrochelatase_N"/>
</dbReference>
<dbReference type="SUPFAM" id="SSF53800">
    <property type="entry name" value="Chelatase"/>
    <property type="match status" value="1"/>
</dbReference>
<comment type="pathway">
    <text evidence="1">Porphyrin-containing compound metabolism; protoheme biosynthesis.</text>
</comment>
<proteinExistence type="inferred from homology"/>